<proteinExistence type="predicted"/>
<reference evidence="4 5" key="1">
    <citation type="submission" date="2020-01" db="EMBL/GenBank/DDBJ databases">
        <title>The possibility of degradation of plastic by Microbulbifer hydrolyticus IRE-31.</title>
        <authorList>
            <person name="Liu L."/>
        </authorList>
    </citation>
    <scope>NUCLEOTIDE SEQUENCE [LARGE SCALE GENOMIC DNA]</scope>
    <source>
        <strain evidence="4 5">IRE-31</strain>
    </source>
</reference>
<dbReference type="EMBL" id="JACHHR010000003">
    <property type="protein sequence ID" value="MBB5212560.1"/>
    <property type="molecule type" value="Genomic_DNA"/>
</dbReference>
<dbReference type="AlphaFoldDB" id="A0A6P1TBP0"/>
<accession>A0A6P1TBP0</accession>
<evidence type="ECO:0000256" key="2">
    <source>
        <dbReference type="SAM" id="Phobius"/>
    </source>
</evidence>
<dbReference type="Proteomes" id="UP000464675">
    <property type="component" value="Chromosome"/>
</dbReference>
<feature type="compositionally biased region" description="Low complexity" evidence="1">
    <location>
        <begin position="80"/>
        <end position="90"/>
    </location>
</feature>
<keyword evidence="2" id="KW-1133">Transmembrane helix</keyword>
<feature type="region of interest" description="Disordered" evidence="1">
    <location>
        <begin position="80"/>
        <end position="105"/>
    </location>
</feature>
<gene>
    <name evidence="4" type="ORF">GTQ55_15115</name>
    <name evidence="3" type="ORF">HNQ53_002785</name>
</gene>
<evidence type="ECO:0000313" key="3">
    <source>
        <dbReference type="EMBL" id="MBB5212560.1"/>
    </source>
</evidence>
<dbReference type="RefSeq" id="WP_161859476.1">
    <property type="nucleotide sequence ID" value="NZ_CP047491.1"/>
</dbReference>
<sequence>MKRQLQILGFALGFISLAGGLVDIGVQYYQGDSAVWRIPIFLIGFGIGLPLCIIPFFDWPSQSGSHIELSEQEYAQNNLNGGLLSSNYEGSSGGETGDFESSGGE</sequence>
<protein>
    <submittedName>
        <fullName evidence="3">MFS family permease</fullName>
    </submittedName>
</protein>
<evidence type="ECO:0000313" key="5">
    <source>
        <dbReference type="Proteomes" id="UP000464675"/>
    </source>
</evidence>
<keyword evidence="2" id="KW-0812">Transmembrane</keyword>
<evidence type="ECO:0000256" key="1">
    <source>
        <dbReference type="SAM" id="MobiDB-lite"/>
    </source>
</evidence>
<feature type="transmembrane region" description="Helical" evidence="2">
    <location>
        <begin position="35"/>
        <end position="57"/>
    </location>
</feature>
<evidence type="ECO:0000313" key="6">
    <source>
        <dbReference type="Proteomes" id="UP000563601"/>
    </source>
</evidence>
<dbReference type="EMBL" id="CP047491">
    <property type="protein sequence ID" value="QHQ40178.1"/>
    <property type="molecule type" value="Genomic_DNA"/>
</dbReference>
<keyword evidence="5" id="KW-1185">Reference proteome</keyword>
<keyword evidence="2" id="KW-0472">Membrane</keyword>
<name>A0A6P1TBP0_9GAMM</name>
<organism evidence="3 6">
    <name type="scientific">Microbulbifer hydrolyticus</name>
    <dbReference type="NCBI Taxonomy" id="48074"/>
    <lineage>
        <taxon>Bacteria</taxon>
        <taxon>Pseudomonadati</taxon>
        <taxon>Pseudomonadota</taxon>
        <taxon>Gammaproteobacteria</taxon>
        <taxon>Cellvibrionales</taxon>
        <taxon>Microbulbiferaceae</taxon>
        <taxon>Microbulbifer</taxon>
    </lineage>
</organism>
<evidence type="ECO:0000313" key="4">
    <source>
        <dbReference type="EMBL" id="QHQ40178.1"/>
    </source>
</evidence>
<dbReference type="Proteomes" id="UP000563601">
    <property type="component" value="Unassembled WGS sequence"/>
</dbReference>
<feature type="transmembrane region" description="Helical" evidence="2">
    <location>
        <begin position="7"/>
        <end position="29"/>
    </location>
</feature>
<reference evidence="3 6" key="2">
    <citation type="submission" date="2020-08" db="EMBL/GenBank/DDBJ databases">
        <title>Genomic Encyclopedia of Type Strains, Phase IV (KMG-IV): sequencing the most valuable type-strain genomes for metagenomic binning, comparative biology and taxonomic classification.</title>
        <authorList>
            <person name="Goeker M."/>
        </authorList>
    </citation>
    <scope>NUCLEOTIDE SEQUENCE [LARGE SCALE GENOMIC DNA]</scope>
    <source>
        <strain evidence="3 6">DSM 11525</strain>
    </source>
</reference>